<proteinExistence type="predicted"/>
<evidence type="ECO:0000256" key="1">
    <source>
        <dbReference type="SAM" id="MobiDB-lite"/>
    </source>
</evidence>
<sequence length="177" mass="19028">MGEQRQQPGSASGAPALHRPRGHVEDSSGLGHGVPLHVHEDQSRTLLIRKGAECFEELPVQIVALGRSRGRLMRLQQLLQPFGVVDGRGLPGVRLASPVDAGIHRDPVQPCRDGGLPPEGSSSSIGRDQGVLDRISGLLAIPQRPQRDRPEPIPMPPYQFTKGVRVACDVTGQESLV</sequence>
<dbReference type="AlphaFoldDB" id="A0A1B1BBI8"/>
<evidence type="ECO:0000313" key="2">
    <source>
        <dbReference type="EMBL" id="ANP56188.1"/>
    </source>
</evidence>
<dbReference type="Proteomes" id="UP000092659">
    <property type="component" value="Chromosome"/>
</dbReference>
<feature type="region of interest" description="Disordered" evidence="1">
    <location>
        <begin position="104"/>
        <end position="128"/>
    </location>
</feature>
<accession>A0A1B1BBI8</accession>
<name>A0A1B1BBI8_9ACTN</name>
<evidence type="ECO:0000313" key="3">
    <source>
        <dbReference type="Proteomes" id="UP000092659"/>
    </source>
</evidence>
<feature type="region of interest" description="Disordered" evidence="1">
    <location>
        <begin position="1"/>
        <end position="34"/>
    </location>
</feature>
<organism evidence="2 3">
    <name type="scientific">Streptomyces griseochromogenes</name>
    <dbReference type="NCBI Taxonomy" id="68214"/>
    <lineage>
        <taxon>Bacteria</taxon>
        <taxon>Bacillati</taxon>
        <taxon>Actinomycetota</taxon>
        <taxon>Actinomycetes</taxon>
        <taxon>Kitasatosporales</taxon>
        <taxon>Streptomycetaceae</taxon>
        <taxon>Streptomyces</taxon>
    </lineage>
</organism>
<dbReference type="EMBL" id="CP016279">
    <property type="protein sequence ID" value="ANP56188.1"/>
    <property type="molecule type" value="Genomic_DNA"/>
</dbReference>
<feature type="compositionally biased region" description="Polar residues" evidence="1">
    <location>
        <begin position="1"/>
        <end position="10"/>
    </location>
</feature>
<protein>
    <submittedName>
        <fullName evidence="2">Uncharacterized protein</fullName>
    </submittedName>
</protein>
<dbReference type="KEGG" id="sgs:AVL59_47185"/>
<gene>
    <name evidence="2" type="ORF">AVL59_47185</name>
</gene>
<reference evidence="2 3" key="1">
    <citation type="submission" date="2016-06" db="EMBL/GenBank/DDBJ databases">
        <title>Complete genome sequence of Streptomyces griseochromogenes ATCC 14511, the Blasticidin S producer.</title>
        <authorList>
            <person name="Wu L."/>
        </authorList>
    </citation>
    <scope>NUCLEOTIDE SEQUENCE [LARGE SCALE GENOMIC DNA]</scope>
    <source>
        <strain evidence="2 3">ATCC 14511</strain>
    </source>
</reference>